<accession>A0ABN0ALM3</accession>
<reference evidence="1" key="1">
    <citation type="submission" date="2010-06" db="EMBL/GenBank/DDBJ databases">
        <authorList>
            <person name="Muzny D."/>
            <person name="Qin X."/>
            <person name="Buhay C."/>
            <person name="Dugan-Rocha S."/>
            <person name="Ding Y."/>
            <person name="Chen G."/>
            <person name="Hawes A."/>
            <person name="Holder M."/>
            <person name="Jhangiani S."/>
            <person name="Johnson A."/>
            <person name="Khan Z."/>
            <person name="Li Z."/>
            <person name="Liu W."/>
            <person name="Liu X."/>
            <person name="Perez L."/>
            <person name="Shen H."/>
            <person name="Wang Q."/>
            <person name="Watt J."/>
            <person name="Xi L."/>
            <person name="Xin Y."/>
            <person name="Zhou J."/>
            <person name="Deng J."/>
            <person name="Jiang H."/>
            <person name="Liu Y."/>
            <person name="Qu J."/>
            <person name="Song X.-Z."/>
            <person name="Zhang L."/>
            <person name="Villasana D."/>
            <person name="Johnson A."/>
            <person name="Liu J."/>
            <person name="Liyanage D."/>
            <person name="Lorensuhewa L."/>
            <person name="Robinson T."/>
            <person name="Song A."/>
            <person name="Song B.-B."/>
            <person name="Dinh H."/>
            <person name="Thornton R."/>
            <person name="Coyle M."/>
            <person name="Francisco L."/>
            <person name="Jackson L."/>
            <person name="Javaid M."/>
            <person name="Korchina V."/>
            <person name="Kovar C."/>
            <person name="Mata R."/>
            <person name="Mathew T."/>
            <person name="Ngo R."/>
            <person name="Nguyen L."/>
            <person name="Nguyen N."/>
            <person name="Okwuonu G."/>
            <person name="Ongeri F."/>
            <person name="Pham C."/>
            <person name="Simmons D."/>
            <person name="Wilczek-Boney K."/>
            <person name="Hale W."/>
            <person name="Jakkamsetti A."/>
            <person name="Pham P."/>
            <person name="Ruth R."/>
            <person name="San Lucas F."/>
            <person name="Warren J."/>
            <person name="Zhang J."/>
            <person name="Zhao Z."/>
            <person name="Zhou C."/>
            <person name="Zhu D."/>
            <person name="Lee S."/>
            <person name="Bess C."/>
            <person name="Blankenburg K."/>
            <person name="Forbes L."/>
            <person name="Fu Q."/>
            <person name="Gubbala S."/>
            <person name="Hirani K."/>
            <person name="Jayaseelan J.C."/>
            <person name="Lara F."/>
            <person name="Munidasa M."/>
            <person name="Palculict T."/>
            <person name="Patil S."/>
            <person name="Pu L.-L."/>
            <person name="Saada N."/>
            <person name="Tang L."/>
            <person name="Weissenberger G."/>
            <person name="Zhu Y."/>
            <person name="Hemphill L."/>
            <person name="Shang Y."/>
            <person name="Youmans B."/>
            <person name="Ayvaz T."/>
            <person name="Ross M."/>
            <person name="Santibanez J."/>
            <person name="Aqrawi P."/>
            <person name="Gross S."/>
            <person name="Joshi V."/>
            <person name="Fowler G."/>
            <person name="Nazareth L."/>
            <person name="Reid J."/>
            <person name="Worley K."/>
            <person name="Petrosino J."/>
            <person name="Highlander S."/>
            <person name="Gibbs R."/>
        </authorList>
    </citation>
    <scope>NUCLEOTIDE SEQUENCE [LARGE SCALE GENOMIC DNA]</scope>
    <source>
        <strain evidence="1">ATCC 35910</strain>
    </source>
</reference>
<comment type="caution">
    <text evidence="1">The sequence shown here is derived from an EMBL/GenBank/DDBJ whole genome shotgun (WGS) entry which is preliminary data.</text>
</comment>
<evidence type="ECO:0000313" key="2">
    <source>
        <dbReference type="Proteomes" id="UP000002969"/>
    </source>
</evidence>
<name>A0ABN0ALM3_CHRGE</name>
<evidence type="ECO:0000313" key="1">
    <source>
        <dbReference type="EMBL" id="EFK33873.1"/>
    </source>
</evidence>
<proteinExistence type="predicted"/>
<protein>
    <submittedName>
        <fullName evidence="1">Uncharacterized protein</fullName>
    </submittedName>
</protein>
<dbReference type="Proteomes" id="UP000002969">
    <property type="component" value="Unassembled WGS sequence"/>
</dbReference>
<gene>
    <name evidence="1" type="ORF">HMPREF0204_12942</name>
</gene>
<sequence length="55" mass="6495">MKMKKYNSDLYSFEKSSDFGIALISLSELHSFSNRISTHPENHRNCLQQLNTRNY</sequence>
<organism evidence="1 2">
    <name type="scientific">Chryseobacterium gleum ATCC 35910</name>
    <dbReference type="NCBI Taxonomy" id="525257"/>
    <lineage>
        <taxon>Bacteria</taxon>
        <taxon>Pseudomonadati</taxon>
        <taxon>Bacteroidota</taxon>
        <taxon>Flavobacteriia</taxon>
        <taxon>Flavobacteriales</taxon>
        <taxon>Weeksellaceae</taxon>
        <taxon>Chryseobacterium group</taxon>
        <taxon>Chryseobacterium</taxon>
    </lineage>
</organism>
<keyword evidence="2" id="KW-1185">Reference proteome</keyword>
<dbReference type="EMBL" id="ACKQ02000007">
    <property type="protein sequence ID" value="EFK33873.1"/>
    <property type="molecule type" value="Genomic_DNA"/>
</dbReference>